<dbReference type="Proteomes" id="UP000324497">
    <property type="component" value="Chromosome"/>
</dbReference>
<protein>
    <submittedName>
        <fullName evidence="2">ASCH protein</fullName>
    </submittedName>
</protein>
<dbReference type="SUPFAM" id="SSF88697">
    <property type="entry name" value="PUA domain-like"/>
    <property type="match status" value="1"/>
</dbReference>
<reference evidence="2 3" key="1">
    <citation type="submission" date="2016-11" db="EMBL/GenBank/DDBJ databases">
        <title>Interaction between Lactobacillus species and yeast in water kefir.</title>
        <authorList>
            <person name="Behr J."/>
            <person name="Xu D."/>
            <person name="Vogel R.F."/>
        </authorList>
    </citation>
    <scope>NUCLEOTIDE SEQUENCE [LARGE SCALE GENOMIC DNA]</scope>
    <source>
        <strain evidence="2 3">TMW 1.1827</strain>
    </source>
</reference>
<evidence type="ECO:0000313" key="3">
    <source>
        <dbReference type="Proteomes" id="UP000324497"/>
    </source>
</evidence>
<dbReference type="Pfam" id="PF04266">
    <property type="entry name" value="ASCH"/>
    <property type="match status" value="1"/>
</dbReference>
<dbReference type="GeneID" id="78521820"/>
<evidence type="ECO:0000259" key="1">
    <source>
        <dbReference type="Pfam" id="PF04266"/>
    </source>
</evidence>
<dbReference type="Gene3D" id="2.30.130.30">
    <property type="entry name" value="Hypothetical protein"/>
    <property type="match status" value="1"/>
</dbReference>
<feature type="domain" description="ASCH" evidence="1">
    <location>
        <begin position="5"/>
        <end position="72"/>
    </location>
</feature>
<accession>A0A3Q8CC88</accession>
<dbReference type="AlphaFoldDB" id="A0A3Q8CC88"/>
<proteinExistence type="predicted"/>
<gene>
    <name evidence="2" type="ORF">BSQ50_04425</name>
</gene>
<name>A0A3Q8CC88_9LACO</name>
<dbReference type="EMBL" id="CP018180">
    <property type="protein sequence ID" value="AUJ31871.1"/>
    <property type="molecule type" value="Genomic_DNA"/>
</dbReference>
<dbReference type="InterPro" id="IPR007374">
    <property type="entry name" value="ASCH_domain"/>
</dbReference>
<dbReference type="InterPro" id="IPR015947">
    <property type="entry name" value="PUA-like_sf"/>
</dbReference>
<sequence length="109" mass="12422">MDIRLSDELFEKILAGSKTVEVFLNDEQMKHFGVGDTLAIHRKSKDDDYVLTSVWSIKKCRTVDEIYQKFSATAIGLTPTELSRLYPPAVVKQHGLLAIKIKRLKPNFD</sequence>
<keyword evidence="3" id="KW-1185">Reference proteome</keyword>
<dbReference type="RefSeq" id="WP_057885588.1">
    <property type="nucleotide sequence ID" value="NZ_CP018180.1"/>
</dbReference>
<evidence type="ECO:0000313" key="2">
    <source>
        <dbReference type="EMBL" id="AUJ31871.1"/>
    </source>
</evidence>
<dbReference type="KEGG" id="lng:BSQ50_04425"/>
<organism evidence="2 3">
    <name type="scientific">Liquorilactobacillus nagelii</name>
    <dbReference type="NCBI Taxonomy" id="82688"/>
    <lineage>
        <taxon>Bacteria</taxon>
        <taxon>Bacillati</taxon>
        <taxon>Bacillota</taxon>
        <taxon>Bacilli</taxon>
        <taxon>Lactobacillales</taxon>
        <taxon>Lactobacillaceae</taxon>
        <taxon>Liquorilactobacillus</taxon>
    </lineage>
</organism>